<sequence>MLKPLIHLKVWRKKILHTREKITTRKKEPKIFVDGEVADDGGVGGHPTINHGPVGRCSSIDCANVKMMRST</sequence>
<dbReference type="EMBL" id="JANQDX010000007">
    <property type="protein sequence ID" value="KAL0921717.1"/>
    <property type="molecule type" value="Genomic_DNA"/>
</dbReference>
<name>A0ABD0VGJ7_DENTH</name>
<comment type="caution">
    <text evidence="1">The sequence shown here is derived from an EMBL/GenBank/DDBJ whole genome shotgun (WGS) entry which is preliminary data.</text>
</comment>
<evidence type="ECO:0000313" key="1">
    <source>
        <dbReference type="EMBL" id="KAL0921717.1"/>
    </source>
</evidence>
<evidence type="ECO:0000313" key="2">
    <source>
        <dbReference type="Proteomes" id="UP001552299"/>
    </source>
</evidence>
<dbReference type="AlphaFoldDB" id="A0ABD0VGJ7"/>
<organism evidence="1 2">
    <name type="scientific">Dendrobium thyrsiflorum</name>
    <name type="common">Pinecone-like raceme dendrobium</name>
    <name type="synonym">Orchid</name>
    <dbReference type="NCBI Taxonomy" id="117978"/>
    <lineage>
        <taxon>Eukaryota</taxon>
        <taxon>Viridiplantae</taxon>
        <taxon>Streptophyta</taxon>
        <taxon>Embryophyta</taxon>
        <taxon>Tracheophyta</taxon>
        <taxon>Spermatophyta</taxon>
        <taxon>Magnoliopsida</taxon>
        <taxon>Liliopsida</taxon>
        <taxon>Asparagales</taxon>
        <taxon>Orchidaceae</taxon>
        <taxon>Epidendroideae</taxon>
        <taxon>Malaxideae</taxon>
        <taxon>Dendrobiinae</taxon>
        <taxon>Dendrobium</taxon>
    </lineage>
</organism>
<dbReference type="Proteomes" id="UP001552299">
    <property type="component" value="Unassembled WGS sequence"/>
</dbReference>
<gene>
    <name evidence="1" type="ORF">M5K25_008818</name>
</gene>
<accession>A0ABD0VGJ7</accession>
<reference evidence="1 2" key="1">
    <citation type="journal article" date="2024" name="Plant Biotechnol. J.">
        <title>Dendrobium thyrsiflorum genome and its molecular insights into genes involved in important horticultural traits.</title>
        <authorList>
            <person name="Chen B."/>
            <person name="Wang J.Y."/>
            <person name="Zheng P.J."/>
            <person name="Li K.L."/>
            <person name="Liang Y.M."/>
            <person name="Chen X.F."/>
            <person name="Zhang C."/>
            <person name="Zhao X."/>
            <person name="He X."/>
            <person name="Zhang G.Q."/>
            <person name="Liu Z.J."/>
            <person name="Xu Q."/>
        </authorList>
    </citation>
    <scope>NUCLEOTIDE SEQUENCE [LARGE SCALE GENOMIC DNA]</scope>
    <source>
        <strain evidence="1">GZMU011</strain>
    </source>
</reference>
<proteinExistence type="predicted"/>
<keyword evidence="2" id="KW-1185">Reference proteome</keyword>
<protein>
    <submittedName>
        <fullName evidence="1">Uncharacterized protein</fullName>
    </submittedName>
</protein>